<keyword evidence="4 8" id="KW-0812">Transmembrane</keyword>
<evidence type="ECO:0000256" key="4">
    <source>
        <dbReference type="ARBA" id="ARBA00022692"/>
    </source>
</evidence>
<feature type="transmembrane region" description="Helical" evidence="8">
    <location>
        <begin position="345"/>
        <end position="364"/>
    </location>
</feature>
<keyword evidence="3" id="KW-1003">Cell membrane</keyword>
<feature type="domain" description="Major facilitator superfamily (MFS) profile" evidence="9">
    <location>
        <begin position="25"/>
        <end position="482"/>
    </location>
</feature>
<evidence type="ECO:0000256" key="2">
    <source>
        <dbReference type="ARBA" id="ARBA00022448"/>
    </source>
</evidence>
<dbReference type="Gene3D" id="1.20.1250.20">
    <property type="entry name" value="MFS general substrate transporter like domains"/>
    <property type="match status" value="1"/>
</dbReference>
<dbReference type="EMBL" id="FZPH01000004">
    <property type="protein sequence ID" value="SNT26023.1"/>
    <property type="molecule type" value="Genomic_DNA"/>
</dbReference>
<evidence type="ECO:0000256" key="7">
    <source>
        <dbReference type="SAM" id="MobiDB-lite"/>
    </source>
</evidence>
<keyword evidence="6 8" id="KW-0472">Membrane</keyword>
<feature type="compositionally biased region" description="Low complexity" evidence="7">
    <location>
        <begin position="499"/>
        <end position="535"/>
    </location>
</feature>
<feature type="transmembrane region" description="Helical" evidence="8">
    <location>
        <begin position="177"/>
        <end position="199"/>
    </location>
</feature>
<feature type="transmembrane region" description="Helical" evidence="8">
    <location>
        <begin position="62"/>
        <end position="80"/>
    </location>
</feature>
<protein>
    <submittedName>
        <fullName evidence="10">Drug resistance transporter, EmrB/QacA subfamily</fullName>
    </submittedName>
</protein>
<feature type="transmembrane region" description="Helical" evidence="8">
    <location>
        <begin position="25"/>
        <end position="50"/>
    </location>
</feature>
<dbReference type="AlphaFoldDB" id="A0A239L851"/>
<keyword evidence="11" id="KW-1185">Reference proteome</keyword>
<sequence>MTSQTAAAQRYDADREFEHKHRWTILVIVSIAQLMVVLDATIVNIALPAAQDALGFADSDRQWVVTAYALAFGSLLLLGGKLGDLFGRKRMFVIGLIGFAVASAAGGASTDFMVLVISRAAQGAFGALLAPAALSTIANSFSSPAERGRAFGVYGAVAGGGGAVGLLLGGVLTEYASWRWCFFVNLVFAGIAWIGGQYYLRNETSKTKPKIDWLGTVCAVVGLFLLVYGFSRAASDGWGDIVTIISLVVSALLLLAFVQIERRVGQPLLPLRIVKDRSRGGAYLSVGLAAIAIFGVFLFLTFYLQLTKGYSPVLTGVAFLPMIAFVLIGSTLANVKLMPILGARLLITAGMALAAVGMVYLYFIDSTSNYWVHILPSLPVLGFGFGLIFAPAINTATERVNREDAGVASALVNTTQQVGGSIGTALLSTIAASVTSTYAATHVGAAAAAEAPVAGYKIAFLVSAGIFAAGAVLIFFLIQAHAPQPSGAPPTDEGEGEADAGVAGQPASAGTAAQGAAQGAAAPAGRDADPAPGTA</sequence>
<dbReference type="InterPro" id="IPR011701">
    <property type="entry name" value="MFS"/>
</dbReference>
<feature type="region of interest" description="Disordered" evidence="7">
    <location>
        <begin position="484"/>
        <end position="535"/>
    </location>
</feature>
<dbReference type="InterPro" id="IPR020846">
    <property type="entry name" value="MFS_dom"/>
</dbReference>
<keyword evidence="5 8" id="KW-1133">Transmembrane helix</keyword>
<dbReference type="GO" id="GO:0005886">
    <property type="term" value="C:plasma membrane"/>
    <property type="evidence" value="ECO:0007669"/>
    <property type="project" value="UniProtKB-SubCell"/>
</dbReference>
<gene>
    <name evidence="10" type="ORF">SAMN05421812_10475</name>
</gene>
<dbReference type="RefSeq" id="WP_089247715.1">
    <property type="nucleotide sequence ID" value="NZ_FZPH01000004.1"/>
</dbReference>
<feature type="transmembrane region" description="Helical" evidence="8">
    <location>
        <begin position="370"/>
        <end position="393"/>
    </location>
</feature>
<feature type="transmembrane region" description="Helical" evidence="8">
    <location>
        <begin position="153"/>
        <end position="171"/>
    </location>
</feature>
<feature type="transmembrane region" description="Helical" evidence="8">
    <location>
        <begin position="458"/>
        <end position="478"/>
    </location>
</feature>
<evidence type="ECO:0000256" key="6">
    <source>
        <dbReference type="ARBA" id="ARBA00023136"/>
    </source>
</evidence>
<keyword evidence="2" id="KW-0813">Transport</keyword>
<feature type="transmembrane region" description="Helical" evidence="8">
    <location>
        <begin position="281"/>
        <end position="304"/>
    </location>
</feature>
<feature type="transmembrane region" description="Helical" evidence="8">
    <location>
        <begin position="211"/>
        <end position="231"/>
    </location>
</feature>
<dbReference type="PANTHER" id="PTHR42718">
    <property type="entry name" value="MAJOR FACILITATOR SUPERFAMILY MULTIDRUG TRANSPORTER MFSC"/>
    <property type="match status" value="1"/>
</dbReference>
<dbReference type="Proteomes" id="UP000198362">
    <property type="component" value="Unassembled WGS sequence"/>
</dbReference>
<dbReference type="CDD" id="cd17321">
    <property type="entry name" value="MFS_MMR_MDR_like"/>
    <property type="match status" value="1"/>
</dbReference>
<dbReference type="Gene3D" id="1.20.1720.10">
    <property type="entry name" value="Multidrug resistance protein D"/>
    <property type="match status" value="1"/>
</dbReference>
<feature type="transmembrane region" description="Helical" evidence="8">
    <location>
        <begin position="92"/>
        <end position="117"/>
    </location>
</feature>
<dbReference type="PANTHER" id="PTHR42718:SF46">
    <property type="entry name" value="BLR6921 PROTEIN"/>
    <property type="match status" value="1"/>
</dbReference>
<dbReference type="Pfam" id="PF07690">
    <property type="entry name" value="MFS_1"/>
    <property type="match status" value="1"/>
</dbReference>
<organism evidence="10 11">
    <name type="scientific">Asanoa hainanensis</name>
    <dbReference type="NCBI Taxonomy" id="560556"/>
    <lineage>
        <taxon>Bacteria</taxon>
        <taxon>Bacillati</taxon>
        <taxon>Actinomycetota</taxon>
        <taxon>Actinomycetes</taxon>
        <taxon>Micromonosporales</taxon>
        <taxon>Micromonosporaceae</taxon>
        <taxon>Asanoa</taxon>
    </lineage>
</organism>
<dbReference type="NCBIfam" id="TIGR00711">
    <property type="entry name" value="efflux_EmrB"/>
    <property type="match status" value="1"/>
</dbReference>
<name>A0A239L851_9ACTN</name>
<evidence type="ECO:0000256" key="5">
    <source>
        <dbReference type="ARBA" id="ARBA00022989"/>
    </source>
</evidence>
<evidence type="ECO:0000313" key="10">
    <source>
        <dbReference type="EMBL" id="SNT26023.1"/>
    </source>
</evidence>
<evidence type="ECO:0000259" key="9">
    <source>
        <dbReference type="PROSITE" id="PS50850"/>
    </source>
</evidence>
<accession>A0A239L851</accession>
<feature type="transmembrane region" description="Helical" evidence="8">
    <location>
        <begin position="237"/>
        <end position="260"/>
    </location>
</feature>
<evidence type="ECO:0000313" key="11">
    <source>
        <dbReference type="Proteomes" id="UP000198362"/>
    </source>
</evidence>
<feature type="transmembrane region" description="Helical" evidence="8">
    <location>
        <begin position="310"/>
        <end position="333"/>
    </location>
</feature>
<dbReference type="InterPro" id="IPR004638">
    <property type="entry name" value="EmrB-like"/>
</dbReference>
<comment type="subcellular location">
    <subcellularLocation>
        <location evidence="1">Cell membrane</location>
        <topology evidence="1">Multi-pass membrane protein</topology>
    </subcellularLocation>
</comment>
<dbReference type="SUPFAM" id="SSF103473">
    <property type="entry name" value="MFS general substrate transporter"/>
    <property type="match status" value="1"/>
</dbReference>
<evidence type="ECO:0000256" key="8">
    <source>
        <dbReference type="SAM" id="Phobius"/>
    </source>
</evidence>
<proteinExistence type="predicted"/>
<evidence type="ECO:0000256" key="3">
    <source>
        <dbReference type="ARBA" id="ARBA00022475"/>
    </source>
</evidence>
<evidence type="ECO:0000256" key="1">
    <source>
        <dbReference type="ARBA" id="ARBA00004651"/>
    </source>
</evidence>
<feature type="transmembrane region" description="Helical" evidence="8">
    <location>
        <begin position="123"/>
        <end position="141"/>
    </location>
</feature>
<reference evidence="10 11" key="1">
    <citation type="submission" date="2017-06" db="EMBL/GenBank/DDBJ databases">
        <authorList>
            <person name="Kim H.J."/>
            <person name="Triplett B.A."/>
        </authorList>
    </citation>
    <scope>NUCLEOTIDE SEQUENCE [LARGE SCALE GENOMIC DNA]</scope>
    <source>
        <strain evidence="10 11">CGMCC 4.5593</strain>
    </source>
</reference>
<dbReference type="GO" id="GO:0022857">
    <property type="term" value="F:transmembrane transporter activity"/>
    <property type="evidence" value="ECO:0007669"/>
    <property type="project" value="InterPro"/>
</dbReference>
<dbReference type="PROSITE" id="PS50850">
    <property type="entry name" value="MFS"/>
    <property type="match status" value="1"/>
</dbReference>
<dbReference type="InterPro" id="IPR036259">
    <property type="entry name" value="MFS_trans_sf"/>
</dbReference>